<feature type="region of interest" description="Disordered" evidence="1">
    <location>
        <begin position="130"/>
        <end position="188"/>
    </location>
</feature>
<feature type="compositionally biased region" description="Basic and acidic residues" evidence="1">
    <location>
        <begin position="69"/>
        <end position="81"/>
    </location>
</feature>
<protein>
    <submittedName>
        <fullName evidence="2">Uu.00g043440.m01.CDS01</fullName>
    </submittedName>
</protein>
<evidence type="ECO:0000256" key="1">
    <source>
        <dbReference type="SAM" id="MobiDB-lite"/>
    </source>
</evidence>
<gene>
    <name evidence="2" type="ORF">KHLLAP_LOCUS1959</name>
</gene>
<proteinExistence type="predicted"/>
<accession>A0AAI8VBS8</accession>
<reference evidence="2" key="1">
    <citation type="submission" date="2023-10" db="EMBL/GenBank/DDBJ databases">
        <authorList>
            <person name="Hackl T."/>
        </authorList>
    </citation>
    <scope>NUCLEOTIDE SEQUENCE</scope>
</reference>
<keyword evidence="3" id="KW-1185">Reference proteome</keyword>
<feature type="compositionally biased region" description="Basic and acidic residues" evidence="1">
    <location>
        <begin position="44"/>
        <end position="61"/>
    </location>
</feature>
<organism evidence="2 3">
    <name type="scientific">Anthostomella pinea</name>
    <dbReference type="NCBI Taxonomy" id="933095"/>
    <lineage>
        <taxon>Eukaryota</taxon>
        <taxon>Fungi</taxon>
        <taxon>Dikarya</taxon>
        <taxon>Ascomycota</taxon>
        <taxon>Pezizomycotina</taxon>
        <taxon>Sordariomycetes</taxon>
        <taxon>Xylariomycetidae</taxon>
        <taxon>Xylariales</taxon>
        <taxon>Xylariaceae</taxon>
        <taxon>Anthostomella</taxon>
    </lineage>
</organism>
<evidence type="ECO:0000313" key="2">
    <source>
        <dbReference type="EMBL" id="CAJ2501491.1"/>
    </source>
</evidence>
<dbReference type="AlphaFoldDB" id="A0AAI8VBS8"/>
<dbReference type="Proteomes" id="UP001295740">
    <property type="component" value="Unassembled WGS sequence"/>
</dbReference>
<comment type="caution">
    <text evidence="2">The sequence shown here is derived from an EMBL/GenBank/DDBJ whole genome shotgun (WGS) entry which is preliminary data.</text>
</comment>
<dbReference type="EMBL" id="CAUWAG010000003">
    <property type="protein sequence ID" value="CAJ2501491.1"/>
    <property type="molecule type" value="Genomic_DNA"/>
</dbReference>
<feature type="region of interest" description="Disordered" evidence="1">
    <location>
        <begin position="1"/>
        <end position="81"/>
    </location>
</feature>
<evidence type="ECO:0000313" key="3">
    <source>
        <dbReference type="Proteomes" id="UP001295740"/>
    </source>
</evidence>
<name>A0AAI8VBS8_9PEZI</name>
<sequence length="188" mass="20301">MSDEMAKTGSKSFAWLKNHRLNGSDGSDNEETSDDSFNPGGSVHSDDSKIADNAKGKEVKRVQKKGQGHHPEKSHAERLTGKMGDDATWFGAAYFFALVAKADCPVCGSGESPESSIDKPHQEAKPVQHYLEAPTGNADGKNGSVWPTERKRTTPYSNQQPYAPIASTDAMTGEDGIWGQDWGMSLAE</sequence>